<organism evidence="1 2">
    <name type="scientific">Eumeta variegata</name>
    <name type="common">Bagworm moth</name>
    <name type="synonym">Eumeta japonica</name>
    <dbReference type="NCBI Taxonomy" id="151549"/>
    <lineage>
        <taxon>Eukaryota</taxon>
        <taxon>Metazoa</taxon>
        <taxon>Ecdysozoa</taxon>
        <taxon>Arthropoda</taxon>
        <taxon>Hexapoda</taxon>
        <taxon>Insecta</taxon>
        <taxon>Pterygota</taxon>
        <taxon>Neoptera</taxon>
        <taxon>Endopterygota</taxon>
        <taxon>Lepidoptera</taxon>
        <taxon>Glossata</taxon>
        <taxon>Ditrysia</taxon>
        <taxon>Tineoidea</taxon>
        <taxon>Psychidae</taxon>
        <taxon>Oiketicinae</taxon>
        <taxon>Eumeta</taxon>
    </lineage>
</organism>
<gene>
    <name evidence="1" type="ORF">EVAR_22741_1</name>
</gene>
<evidence type="ECO:0000313" key="1">
    <source>
        <dbReference type="EMBL" id="GBP29369.1"/>
    </source>
</evidence>
<accession>A0A4C1UST0</accession>
<evidence type="ECO:0000313" key="2">
    <source>
        <dbReference type="Proteomes" id="UP000299102"/>
    </source>
</evidence>
<proteinExistence type="predicted"/>
<keyword evidence="2" id="KW-1185">Reference proteome</keyword>
<dbReference type="EMBL" id="BGZK01000219">
    <property type="protein sequence ID" value="GBP29369.1"/>
    <property type="molecule type" value="Genomic_DNA"/>
</dbReference>
<dbReference type="AlphaFoldDB" id="A0A4C1UST0"/>
<sequence length="235" mass="26486">MEFSPGLVSDGRLREIRDAVWSDANPFGRRPGDCETQSARAISFRALQFDAKAEKRIPRPQKSTIAIFLQRRNAVFAGIVPAYVAYSPGECDGLRAHRSHAVARQKDAHRDARRHAPRAIVRLPAFEDRVYYFTRFSVTRGGVPAGSLGVQTRFTVQNFHPLALQVMRYFMTYYINCNDIQGYTSQEKPAFPLGNRHIRSCCIWALPVRSAVSGADERASAFPETSPLARRKRVS</sequence>
<comment type="caution">
    <text evidence="1">The sequence shown here is derived from an EMBL/GenBank/DDBJ whole genome shotgun (WGS) entry which is preliminary data.</text>
</comment>
<reference evidence="1 2" key="1">
    <citation type="journal article" date="2019" name="Commun. Biol.">
        <title>The bagworm genome reveals a unique fibroin gene that provides high tensile strength.</title>
        <authorList>
            <person name="Kono N."/>
            <person name="Nakamura H."/>
            <person name="Ohtoshi R."/>
            <person name="Tomita M."/>
            <person name="Numata K."/>
            <person name="Arakawa K."/>
        </authorList>
    </citation>
    <scope>NUCLEOTIDE SEQUENCE [LARGE SCALE GENOMIC DNA]</scope>
</reference>
<dbReference type="Proteomes" id="UP000299102">
    <property type="component" value="Unassembled WGS sequence"/>
</dbReference>
<protein>
    <submittedName>
        <fullName evidence="1">Uncharacterized protein</fullName>
    </submittedName>
</protein>
<name>A0A4C1UST0_EUMVA</name>